<dbReference type="RefSeq" id="WP_281402349.1">
    <property type="nucleotide sequence ID" value="NZ_JACIIG010000038.1"/>
</dbReference>
<dbReference type="Proteomes" id="UP000543836">
    <property type="component" value="Unassembled WGS sequence"/>
</dbReference>
<dbReference type="EMBL" id="JACIIG010000038">
    <property type="protein sequence ID" value="MBB4571759.1"/>
    <property type="molecule type" value="Genomic_DNA"/>
</dbReference>
<comment type="caution">
    <text evidence="2">The sequence shown here is derived from an EMBL/GenBank/DDBJ whole genome shotgun (WGS) entry which is preliminary data.</text>
</comment>
<evidence type="ECO:0000256" key="1">
    <source>
        <dbReference type="SAM" id="Phobius"/>
    </source>
</evidence>
<protein>
    <submittedName>
        <fullName evidence="2">Uncharacterized protein</fullName>
    </submittedName>
</protein>
<organism evidence="2 3">
    <name type="scientific">Rhizobium leucaenae</name>
    <dbReference type="NCBI Taxonomy" id="29450"/>
    <lineage>
        <taxon>Bacteria</taxon>
        <taxon>Pseudomonadati</taxon>
        <taxon>Pseudomonadota</taxon>
        <taxon>Alphaproteobacteria</taxon>
        <taxon>Hyphomicrobiales</taxon>
        <taxon>Rhizobiaceae</taxon>
        <taxon>Rhizobium/Agrobacterium group</taxon>
        <taxon>Rhizobium</taxon>
    </lineage>
</organism>
<feature type="transmembrane region" description="Helical" evidence="1">
    <location>
        <begin position="6"/>
        <end position="28"/>
    </location>
</feature>
<keyword evidence="3" id="KW-1185">Reference proteome</keyword>
<evidence type="ECO:0000313" key="3">
    <source>
        <dbReference type="Proteomes" id="UP000543836"/>
    </source>
</evidence>
<dbReference type="AlphaFoldDB" id="A0A7W7A021"/>
<gene>
    <name evidence="2" type="ORF">GGE60_005928</name>
</gene>
<accession>A0A7W7A021</accession>
<keyword evidence="1" id="KW-0472">Membrane</keyword>
<proteinExistence type="predicted"/>
<keyword evidence="1" id="KW-1133">Transmembrane helix</keyword>
<name>A0A7W7A021_9HYPH</name>
<evidence type="ECO:0000313" key="2">
    <source>
        <dbReference type="EMBL" id="MBB4571759.1"/>
    </source>
</evidence>
<reference evidence="2 3" key="1">
    <citation type="submission" date="2020-08" db="EMBL/GenBank/DDBJ databases">
        <title>Genomic Encyclopedia of Type Strains, Phase IV (KMG-V): Genome sequencing to study the core and pangenomes of soil and plant-associated prokaryotes.</title>
        <authorList>
            <person name="Whitman W."/>
        </authorList>
    </citation>
    <scope>NUCLEOTIDE SEQUENCE [LARGE SCALE GENOMIC DNA]</scope>
    <source>
        <strain evidence="2 3">SEMIA 492</strain>
    </source>
</reference>
<sequence>MLDWSTGLRLGLTILIGVIAYLGWLGLFHRQWTTERVNLLLGRS</sequence>
<keyword evidence="1" id="KW-0812">Transmembrane</keyword>